<reference evidence="1 2" key="1">
    <citation type="submission" date="2019-03" db="EMBL/GenBank/DDBJ databases">
        <title>Genomic Encyclopedia of Archaeal and Bacterial Type Strains, Phase II (KMG-II): from individual species to whole genera.</title>
        <authorList>
            <person name="Goeker M."/>
        </authorList>
    </citation>
    <scope>NUCLEOTIDE SEQUENCE [LARGE SCALE GENOMIC DNA]</scope>
    <source>
        <strain evidence="1 2">ATCC 25591</strain>
    </source>
</reference>
<evidence type="ECO:0000313" key="1">
    <source>
        <dbReference type="EMBL" id="TDU98160.1"/>
    </source>
</evidence>
<protein>
    <submittedName>
        <fullName evidence="1">Glucose-6-phosphate isomerase</fullName>
    </submittedName>
</protein>
<dbReference type="InterPro" id="IPR046348">
    <property type="entry name" value="SIS_dom_sf"/>
</dbReference>
<dbReference type="GO" id="GO:0051156">
    <property type="term" value="P:glucose 6-phosphate metabolic process"/>
    <property type="evidence" value="ECO:0007669"/>
    <property type="project" value="TreeGrafter"/>
</dbReference>
<dbReference type="Gene3D" id="3.40.50.10490">
    <property type="entry name" value="Glucose-6-phosphate isomerase like protein, domain 1"/>
    <property type="match status" value="2"/>
</dbReference>
<dbReference type="SUPFAM" id="SSF53697">
    <property type="entry name" value="SIS domain"/>
    <property type="match status" value="1"/>
</dbReference>
<dbReference type="GO" id="GO:0097367">
    <property type="term" value="F:carbohydrate derivative binding"/>
    <property type="evidence" value="ECO:0007669"/>
    <property type="project" value="InterPro"/>
</dbReference>
<gene>
    <name evidence="1" type="ORF">JN03_0184</name>
</gene>
<dbReference type="EMBL" id="SOCH01000002">
    <property type="protein sequence ID" value="TDU98160.1"/>
    <property type="molecule type" value="Genomic_DNA"/>
</dbReference>
<comment type="caution">
    <text evidence="1">The sequence shown here is derived from an EMBL/GenBank/DDBJ whole genome shotgun (WGS) entry which is preliminary data.</text>
</comment>
<dbReference type="GO" id="GO:0006096">
    <property type="term" value="P:glycolytic process"/>
    <property type="evidence" value="ECO:0007669"/>
    <property type="project" value="InterPro"/>
</dbReference>
<dbReference type="RefSeq" id="WP_036443872.1">
    <property type="nucleotide sequence ID" value="NZ_JAQRBA010000004.1"/>
</dbReference>
<sequence>MANSKIAINFDYAVKEESINKYQSEVKIINEKINMLIDTDNEYYGFFNIYKNITKIDYEKILQFSKILLYEEKIEYFIVLANKSYCLQIKSLFDLYHGSNPFENKIKFIFVDESIDGSEFAQIVEKIKNKSFAINVISKTGESFQTLLLFREFKYILEKNVGKLNANKYIYITTNNNFGSLFKLVQKYKYNHFTLFDNTTENFSNYTAAILFPLACAEINIDKYLEGAYEANQRFSNNSLEQNPAYQYAVIRHILRKNNFKIEVINNYSKDLDLITKVLGVYLNETSLKDSSGILALNQNALVDLKINSQIMNENTLNTFCTNIIIENPKYDYHIFNSANYIDDDLNALSSITFNGINKIIRNTIIENNVIIYKVPNVKIYISEINANTLGWIVSFMHRVSIMSAGLEAVNPFINNSIKNFNINLIKKVSKIIKGEK</sequence>
<dbReference type="AlphaFoldDB" id="A0A063YIS5"/>
<dbReference type="PANTHER" id="PTHR11469:SF1">
    <property type="entry name" value="GLUCOSE-6-PHOSPHATE ISOMERASE"/>
    <property type="match status" value="1"/>
</dbReference>
<accession>A0A063YIS5</accession>
<dbReference type="OrthoDB" id="140919at2"/>
<dbReference type="GO" id="GO:0006094">
    <property type="term" value="P:gluconeogenesis"/>
    <property type="evidence" value="ECO:0007669"/>
    <property type="project" value="InterPro"/>
</dbReference>
<organism evidence="1 2">
    <name type="scientific">Metamycoplasma hyosynoviae</name>
    <dbReference type="NCBI Taxonomy" id="29559"/>
    <lineage>
        <taxon>Bacteria</taxon>
        <taxon>Bacillati</taxon>
        <taxon>Mycoplasmatota</taxon>
        <taxon>Mycoplasmoidales</taxon>
        <taxon>Metamycoplasmataceae</taxon>
        <taxon>Metamycoplasma</taxon>
    </lineage>
</organism>
<dbReference type="InterPro" id="IPR001672">
    <property type="entry name" value="G6P_Isomerase"/>
</dbReference>
<evidence type="ECO:0000313" key="2">
    <source>
        <dbReference type="Proteomes" id="UP000294882"/>
    </source>
</evidence>
<dbReference type="GO" id="GO:0004347">
    <property type="term" value="F:glucose-6-phosphate isomerase activity"/>
    <property type="evidence" value="ECO:0007669"/>
    <property type="project" value="InterPro"/>
</dbReference>
<dbReference type="GO" id="GO:0048029">
    <property type="term" value="F:monosaccharide binding"/>
    <property type="evidence" value="ECO:0007669"/>
    <property type="project" value="TreeGrafter"/>
</dbReference>
<dbReference type="Proteomes" id="UP000294882">
    <property type="component" value="Unassembled WGS sequence"/>
</dbReference>
<keyword evidence="1" id="KW-0413">Isomerase</keyword>
<name>A0A063YIS5_9BACT</name>
<dbReference type="PANTHER" id="PTHR11469">
    <property type="entry name" value="GLUCOSE-6-PHOSPHATE ISOMERASE"/>
    <property type="match status" value="1"/>
</dbReference>
<dbReference type="GO" id="GO:0005829">
    <property type="term" value="C:cytosol"/>
    <property type="evidence" value="ECO:0007669"/>
    <property type="project" value="TreeGrafter"/>
</dbReference>
<proteinExistence type="predicted"/>
<dbReference type="PROSITE" id="PS51463">
    <property type="entry name" value="P_GLUCOSE_ISOMERASE_3"/>
    <property type="match status" value="1"/>
</dbReference>